<keyword evidence="2" id="KW-1185">Reference proteome</keyword>
<organism evidence="1 2">
    <name type="scientific">Cichorium intybus</name>
    <name type="common">Chicory</name>
    <dbReference type="NCBI Taxonomy" id="13427"/>
    <lineage>
        <taxon>Eukaryota</taxon>
        <taxon>Viridiplantae</taxon>
        <taxon>Streptophyta</taxon>
        <taxon>Embryophyta</taxon>
        <taxon>Tracheophyta</taxon>
        <taxon>Spermatophyta</taxon>
        <taxon>Magnoliopsida</taxon>
        <taxon>eudicotyledons</taxon>
        <taxon>Gunneridae</taxon>
        <taxon>Pentapetalae</taxon>
        <taxon>asterids</taxon>
        <taxon>campanulids</taxon>
        <taxon>Asterales</taxon>
        <taxon>Asteraceae</taxon>
        <taxon>Cichorioideae</taxon>
        <taxon>Cichorieae</taxon>
        <taxon>Cichoriinae</taxon>
        <taxon>Cichorium</taxon>
    </lineage>
</organism>
<reference evidence="2" key="1">
    <citation type="journal article" date="2022" name="Mol. Ecol. Resour.">
        <title>The genomes of chicory, endive, great burdock and yacon provide insights into Asteraceae palaeo-polyploidization history and plant inulin production.</title>
        <authorList>
            <person name="Fan W."/>
            <person name="Wang S."/>
            <person name="Wang H."/>
            <person name="Wang A."/>
            <person name="Jiang F."/>
            <person name="Liu H."/>
            <person name="Zhao H."/>
            <person name="Xu D."/>
            <person name="Zhang Y."/>
        </authorList>
    </citation>
    <scope>NUCLEOTIDE SEQUENCE [LARGE SCALE GENOMIC DNA]</scope>
    <source>
        <strain evidence="2">cv. Punajuju</strain>
    </source>
</reference>
<reference evidence="1 2" key="2">
    <citation type="journal article" date="2022" name="Mol. Ecol. Resour.">
        <title>The genomes of chicory, endive, great burdock and yacon provide insights into Asteraceae paleo-polyploidization history and plant inulin production.</title>
        <authorList>
            <person name="Fan W."/>
            <person name="Wang S."/>
            <person name="Wang H."/>
            <person name="Wang A."/>
            <person name="Jiang F."/>
            <person name="Liu H."/>
            <person name="Zhao H."/>
            <person name="Xu D."/>
            <person name="Zhang Y."/>
        </authorList>
    </citation>
    <scope>NUCLEOTIDE SEQUENCE [LARGE SCALE GENOMIC DNA]</scope>
    <source>
        <strain evidence="2">cv. Punajuju</strain>
        <tissue evidence="1">Leaves</tissue>
    </source>
</reference>
<protein>
    <submittedName>
        <fullName evidence="1">Uncharacterized protein</fullName>
    </submittedName>
</protein>
<name>A0ACB8Z034_CICIN</name>
<dbReference type="EMBL" id="CM042017">
    <property type="protein sequence ID" value="KAI3690912.1"/>
    <property type="molecule type" value="Genomic_DNA"/>
</dbReference>
<sequence>MNHRMNNPPVKQQHWSNPPAKQQQWSNHKQDGRIFVDVKKNVDCDPQHYIPLKTETETGKWLHRSVLIGEAHSLDNLSTFHIYKKLGDILTEVQENNGECEVGTWGNVNKAVHDSKIKEDGSSEVEESVFAFNAPRDNDMNGGIVNFPSIRLILMVGHRVVHATWGPIWIKLATSTLPSSSKSESSKSTEERTKRRRIRSASSPNSSNHRDGHRDANRPIENSFDLNARPQVPSRSSSSEGQSDLGVSCDSASQEIRATLEVAKGIGVQFNHGNEEIGQLLANGGKNMFS</sequence>
<proteinExistence type="predicted"/>
<comment type="caution">
    <text evidence="1">The sequence shown here is derived from an EMBL/GenBank/DDBJ whole genome shotgun (WGS) entry which is preliminary data.</text>
</comment>
<gene>
    <name evidence="1" type="ORF">L2E82_49125</name>
</gene>
<evidence type="ECO:0000313" key="1">
    <source>
        <dbReference type="EMBL" id="KAI3690912.1"/>
    </source>
</evidence>
<dbReference type="Proteomes" id="UP001055811">
    <property type="component" value="Linkage Group LG09"/>
</dbReference>
<accession>A0ACB8Z034</accession>
<evidence type="ECO:0000313" key="2">
    <source>
        <dbReference type="Proteomes" id="UP001055811"/>
    </source>
</evidence>